<name>A0AAV1ALX9_VICFA</name>
<dbReference type="AlphaFoldDB" id="A0AAV1ALX9"/>
<accession>A0AAV1ALX9</accession>
<organism evidence="1 2">
    <name type="scientific">Vicia faba</name>
    <name type="common">Broad bean</name>
    <name type="synonym">Faba vulgaris</name>
    <dbReference type="NCBI Taxonomy" id="3906"/>
    <lineage>
        <taxon>Eukaryota</taxon>
        <taxon>Viridiplantae</taxon>
        <taxon>Streptophyta</taxon>
        <taxon>Embryophyta</taxon>
        <taxon>Tracheophyta</taxon>
        <taxon>Spermatophyta</taxon>
        <taxon>Magnoliopsida</taxon>
        <taxon>eudicotyledons</taxon>
        <taxon>Gunneridae</taxon>
        <taxon>Pentapetalae</taxon>
        <taxon>rosids</taxon>
        <taxon>fabids</taxon>
        <taxon>Fabales</taxon>
        <taxon>Fabaceae</taxon>
        <taxon>Papilionoideae</taxon>
        <taxon>50 kb inversion clade</taxon>
        <taxon>NPAAA clade</taxon>
        <taxon>Hologalegina</taxon>
        <taxon>IRL clade</taxon>
        <taxon>Fabeae</taxon>
        <taxon>Vicia</taxon>
    </lineage>
</organism>
<proteinExistence type="predicted"/>
<gene>
    <name evidence="1" type="ORF">VFH_IV178720</name>
</gene>
<reference evidence="1 2" key="1">
    <citation type="submission" date="2023-01" db="EMBL/GenBank/DDBJ databases">
        <authorList>
            <person name="Kreplak J."/>
        </authorList>
    </citation>
    <scope>NUCLEOTIDE SEQUENCE [LARGE SCALE GENOMIC DNA]</scope>
</reference>
<evidence type="ECO:0000313" key="1">
    <source>
        <dbReference type="EMBL" id="CAI8610362.1"/>
    </source>
</evidence>
<keyword evidence="2" id="KW-1185">Reference proteome</keyword>
<dbReference type="EMBL" id="OX451739">
    <property type="protein sequence ID" value="CAI8610362.1"/>
    <property type="molecule type" value="Genomic_DNA"/>
</dbReference>
<dbReference type="Proteomes" id="UP001157006">
    <property type="component" value="Chromosome 4"/>
</dbReference>
<evidence type="ECO:0008006" key="3">
    <source>
        <dbReference type="Google" id="ProtNLM"/>
    </source>
</evidence>
<protein>
    <recommendedName>
        <fullName evidence="3">Transmembrane protein</fullName>
    </recommendedName>
</protein>
<evidence type="ECO:0000313" key="2">
    <source>
        <dbReference type="Proteomes" id="UP001157006"/>
    </source>
</evidence>
<sequence>MEKKIRLFHNSFSQEKLTLIHSCSNFCKIILKAHINFSSLLMFYFISIIPQLAEKIINSLFLLLSSTSFFILQESHQTQKILSVHLHLQPATPARKTHQSSSIFFIVNITKSHCFKNEQQHHFNFHRSSICINNNIIFNF</sequence>